<dbReference type="PANTHER" id="PTHR24412:SF441">
    <property type="entry name" value="KELCH-LIKE PROTEIN 28"/>
    <property type="match status" value="1"/>
</dbReference>
<dbReference type="Proteomes" id="UP001158576">
    <property type="component" value="Chromosome 1"/>
</dbReference>
<dbReference type="Pfam" id="PF07707">
    <property type="entry name" value="BACK"/>
    <property type="match status" value="1"/>
</dbReference>
<organism evidence="5 6">
    <name type="scientific">Oikopleura dioica</name>
    <name type="common">Tunicate</name>
    <dbReference type="NCBI Taxonomy" id="34765"/>
    <lineage>
        <taxon>Eukaryota</taxon>
        <taxon>Metazoa</taxon>
        <taxon>Chordata</taxon>
        <taxon>Tunicata</taxon>
        <taxon>Appendicularia</taxon>
        <taxon>Copelata</taxon>
        <taxon>Oikopleuridae</taxon>
        <taxon>Oikopleura</taxon>
    </lineage>
</organism>
<dbReference type="InterPro" id="IPR011705">
    <property type="entry name" value="BACK"/>
</dbReference>
<dbReference type="SUPFAM" id="SSF54695">
    <property type="entry name" value="POZ domain"/>
    <property type="match status" value="1"/>
</dbReference>
<feature type="compositionally biased region" description="Basic and acidic residues" evidence="3">
    <location>
        <begin position="12"/>
        <end position="21"/>
    </location>
</feature>
<proteinExistence type="predicted"/>
<dbReference type="EMBL" id="OU015566">
    <property type="protein sequence ID" value="CAG5108164.1"/>
    <property type="molecule type" value="Genomic_DNA"/>
</dbReference>
<dbReference type="PROSITE" id="PS50097">
    <property type="entry name" value="BTB"/>
    <property type="match status" value="1"/>
</dbReference>
<evidence type="ECO:0000256" key="2">
    <source>
        <dbReference type="ARBA" id="ARBA00022737"/>
    </source>
</evidence>
<dbReference type="InterPro" id="IPR000210">
    <property type="entry name" value="BTB/POZ_dom"/>
</dbReference>
<accession>A0ABN7SZ50</accession>
<dbReference type="SMART" id="SM00225">
    <property type="entry name" value="BTB"/>
    <property type="match status" value="1"/>
</dbReference>
<evidence type="ECO:0000256" key="1">
    <source>
        <dbReference type="ARBA" id="ARBA00022441"/>
    </source>
</evidence>
<dbReference type="Gene3D" id="3.30.710.10">
    <property type="entry name" value="Potassium Channel Kv1.1, Chain A"/>
    <property type="match status" value="1"/>
</dbReference>
<gene>
    <name evidence="5" type="ORF">OKIOD_LOCUS12429</name>
</gene>
<feature type="domain" description="BTB" evidence="4">
    <location>
        <begin position="41"/>
        <end position="109"/>
    </location>
</feature>
<evidence type="ECO:0000313" key="5">
    <source>
        <dbReference type="EMBL" id="CAG5108164.1"/>
    </source>
</evidence>
<keyword evidence="1" id="KW-0880">Kelch repeat</keyword>
<protein>
    <submittedName>
        <fullName evidence="5">Oidioi.mRNA.OKI2018_I69.chr1.g3664.t1.cds</fullName>
    </submittedName>
</protein>
<dbReference type="PANTHER" id="PTHR24412">
    <property type="entry name" value="KELCH PROTEIN"/>
    <property type="match status" value="1"/>
</dbReference>
<keyword evidence="2" id="KW-0677">Repeat</keyword>
<sequence>MGFGLLSRKRRKSEEEIRQDEKATRTQFNSFSDFRKDGILTDVVIIVPGHPEIKAHKMVLAAASPFFQAMFKSGLRESSSDRVEMPEIDYEAAQILVDFAYCGNYKITEGNVRNLLAAADCYQFEEIKKKCESFLIDMIDADNCFELEKIGDARGLSRLSSQAGRFSMQNFEEVIKSKSFTELSFEELENYLCYENDGPLCYSEVTFYNGIVTWIKSDLEKRSQYATKLFVNCVRLGRIHKNFIWDVVEKEPLFSDAECKEHILLAWKFKAFYYDEDSDREKEFGTIGKIRNEFC</sequence>
<dbReference type="Gene3D" id="1.25.40.420">
    <property type="match status" value="1"/>
</dbReference>
<dbReference type="Pfam" id="PF00651">
    <property type="entry name" value="BTB"/>
    <property type="match status" value="1"/>
</dbReference>
<evidence type="ECO:0000259" key="4">
    <source>
        <dbReference type="PROSITE" id="PS50097"/>
    </source>
</evidence>
<reference evidence="5 6" key="1">
    <citation type="submission" date="2021-04" db="EMBL/GenBank/DDBJ databases">
        <authorList>
            <person name="Bliznina A."/>
        </authorList>
    </citation>
    <scope>NUCLEOTIDE SEQUENCE [LARGE SCALE GENOMIC DNA]</scope>
</reference>
<keyword evidence="6" id="KW-1185">Reference proteome</keyword>
<feature type="region of interest" description="Disordered" evidence="3">
    <location>
        <begin position="1"/>
        <end position="21"/>
    </location>
</feature>
<evidence type="ECO:0000256" key="3">
    <source>
        <dbReference type="SAM" id="MobiDB-lite"/>
    </source>
</evidence>
<name>A0ABN7SZ50_OIKDI</name>
<evidence type="ECO:0000313" key="6">
    <source>
        <dbReference type="Proteomes" id="UP001158576"/>
    </source>
</evidence>
<dbReference type="SMART" id="SM00875">
    <property type="entry name" value="BACK"/>
    <property type="match status" value="1"/>
</dbReference>
<dbReference type="InterPro" id="IPR011333">
    <property type="entry name" value="SKP1/BTB/POZ_sf"/>
</dbReference>